<name>A0A542DFN3_AMYCI</name>
<dbReference type="GO" id="GO:0008168">
    <property type="term" value="F:methyltransferase activity"/>
    <property type="evidence" value="ECO:0007669"/>
    <property type="project" value="UniProtKB-KW"/>
</dbReference>
<gene>
    <name evidence="3" type="ORF">FB471_1598</name>
</gene>
<feature type="domain" description="Methyltransferase" evidence="2">
    <location>
        <begin position="40"/>
        <end position="132"/>
    </location>
</feature>
<keyword evidence="4" id="KW-1185">Reference proteome</keyword>
<dbReference type="Proteomes" id="UP000320876">
    <property type="component" value="Unassembled WGS sequence"/>
</dbReference>
<keyword evidence="1" id="KW-0808">Transferase</keyword>
<dbReference type="OrthoDB" id="9811589at2"/>
<dbReference type="AlphaFoldDB" id="A0A542DFN3"/>
<proteinExistence type="predicted"/>
<keyword evidence="3" id="KW-0489">Methyltransferase</keyword>
<dbReference type="GO" id="GO:0032259">
    <property type="term" value="P:methylation"/>
    <property type="evidence" value="ECO:0007669"/>
    <property type="project" value="UniProtKB-KW"/>
</dbReference>
<sequence>MPDHLFADPGLAALYDRFHPWRASGDLDFYLPMVLAAESVLDVGCGTGMLLHAARRAGHTGRLCGLDPAAGMLERARTRTDIEWLLGDLGSVPFDREFGLVVMSGHAFQVFVTDEELLTSLAAIRSALTAQGRFAFDTRNPGARAWERWTPDHVKEITDASGALVRMWNEVDTPVTGDVVRFTTKVTSPSWSGPQVSRSTLRFLDTGGLSSFLTEAGLVIAEQFGDWAGNPLTASSPEIITVARRA</sequence>
<protein>
    <submittedName>
        <fullName evidence="3">Ubiquinone/menaquinone biosynthesis C-methylase UbiE</fullName>
    </submittedName>
</protein>
<comment type="caution">
    <text evidence="3">The sequence shown here is derived from an EMBL/GenBank/DDBJ whole genome shotgun (WGS) entry which is preliminary data.</text>
</comment>
<keyword evidence="3" id="KW-0830">Ubiquinone</keyword>
<organism evidence="3 4">
    <name type="scientific">Amycolatopsis cihanbeyliensis</name>
    <dbReference type="NCBI Taxonomy" id="1128664"/>
    <lineage>
        <taxon>Bacteria</taxon>
        <taxon>Bacillati</taxon>
        <taxon>Actinomycetota</taxon>
        <taxon>Actinomycetes</taxon>
        <taxon>Pseudonocardiales</taxon>
        <taxon>Pseudonocardiaceae</taxon>
        <taxon>Amycolatopsis</taxon>
    </lineage>
</organism>
<dbReference type="Gene3D" id="3.40.50.150">
    <property type="entry name" value="Vaccinia Virus protein VP39"/>
    <property type="match status" value="1"/>
</dbReference>
<dbReference type="RefSeq" id="WP_141996679.1">
    <property type="nucleotide sequence ID" value="NZ_VFML01000001.1"/>
</dbReference>
<dbReference type="EMBL" id="VFML01000001">
    <property type="protein sequence ID" value="TQJ01882.1"/>
    <property type="molecule type" value="Genomic_DNA"/>
</dbReference>
<evidence type="ECO:0000313" key="4">
    <source>
        <dbReference type="Proteomes" id="UP000320876"/>
    </source>
</evidence>
<dbReference type="InterPro" id="IPR041698">
    <property type="entry name" value="Methyltransf_25"/>
</dbReference>
<evidence type="ECO:0000313" key="3">
    <source>
        <dbReference type="EMBL" id="TQJ01882.1"/>
    </source>
</evidence>
<dbReference type="InterPro" id="IPR029063">
    <property type="entry name" value="SAM-dependent_MTases_sf"/>
</dbReference>
<accession>A0A542DFN3</accession>
<dbReference type="PANTHER" id="PTHR43861">
    <property type="entry name" value="TRANS-ACONITATE 2-METHYLTRANSFERASE-RELATED"/>
    <property type="match status" value="1"/>
</dbReference>
<reference evidence="3 4" key="1">
    <citation type="submission" date="2019-06" db="EMBL/GenBank/DDBJ databases">
        <title>Sequencing the genomes of 1000 actinobacteria strains.</title>
        <authorList>
            <person name="Klenk H.-P."/>
        </authorList>
    </citation>
    <scope>NUCLEOTIDE SEQUENCE [LARGE SCALE GENOMIC DNA]</scope>
    <source>
        <strain evidence="3 4">DSM 45679</strain>
    </source>
</reference>
<dbReference type="SUPFAM" id="SSF53335">
    <property type="entry name" value="S-adenosyl-L-methionine-dependent methyltransferases"/>
    <property type="match status" value="1"/>
</dbReference>
<dbReference type="Pfam" id="PF13649">
    <property type="entry name" value="Methyltransf_25"/>
    <property type="match status" value="1"/>
</dbReference>
<evidence type="ECO:0000256" key="1">
    <source>
        <dbReference type="ARBA" id="ARBA00022679"/>
    </source>
</evidence>
<dbReference type="CDD" id="cd02440">
    <property type="entry name" value="AdoMet_MTases"/>
    <property type="match status" value="1"/>
</dbReference>
<evidence type="ECO:0000259" key="2">
    <source>
        <dbReference type="Pfam" id="PF13649"/>
    </source>
</evidence>